<dbReference type="AlphaFoldDB" id="A0AAV5RBY7"/>
<dbReference type="Proteomes" id="UP001378960">
    <property type="component" value="Unassembled WGS sequence"/>
</dbReference>
<gene>
    <name evidence="1" type="ORF">DAPK24_053110</name>
</gene>
<protein>
    <submittedName>
        <fullName evidence="1">Uncharacterized protein</fullName>
    </submittedName>
</protein>
<reference evidence="1 2" key="1">
    <citation type="journal article" date="2023" name="Elife">
        <title>Identification of key yeast species and microbe-microbe interactions impacting larval growth of Drosophila in the wild.</title>
        <authorList>
            <person name="Mure A."/>
            <person name="Sugiura Y."/>
            <person name="Maeda R."/>
            <person name="Honda K."/>
            <person name="Sakurai N."/>
            <person name="Takahashi Y."/>
            <person name="Watada M."/>
            <person name="Katoh T."/>
            <person name="Gotoh A."/>
            <person name="Gotoh Y."/>
            <person name="Taniguchi I."/>
            <person name="Nakamura K."/>
            <person name="Hayashi T."/>
            <person name="Katayama T."/>
            <person name="Uemura T."/>
            <person name="Hattori Y."/>
        </authorList>
    </citation>
    <scope>NUCLEOTIDE SEQUENCE [LARGE SCALE GENOMIC DNA]</scope>
    <source>
        <strain evidence="1 2">PK-24</strain>
    </source>
</reference>
<name>A0AAV5RBY7_PICKL</name>
<evidence type="ECO:0000313" key="2">
    <source>
        <dbReference type="Proteomes" id="UP001378960"/>
    </source>
</evidence>
<organism evidence="1 2">
    <name type="scientific">Pichia kluyveri</name>
    <name type="common">Yeast</name>
    <dbReference type="NCBI Taxonomy" id="36015"/>
    <lineage>
        <taxon>Eukaryota</taxon>
        <taxon>Fungi</taxon>
        <taxon>Dikarya</taxon>
        <taxon>Ascomycota</taxon>
        <taxon>Saccharomycotina</taxon>
        <taxon>Pichiomycetes</taxon>
        <taxon>Pichiales</taxon>
        <taxon>Pichiaceae</taxon>
        <taxon>Pichia</taxon>
    </lineage>
</organism>
<keyword evidence="2" id="KW-1185">Reference proteome</keyword>
<sequence length="112" mass="12957">MKLAEQLHKGKLNDILSSFLKDLLNEKKYQKINKINKVHNNMNNQNTAPIENTVKEDANMFNADKYSLKINLPLVEPPMELLQLVSTMLVETFNSYDLNLLDQSFEENNTLC</sequence>
<accession>A0AAV5RBY7</accession>
<proteinExistence type="predicted"/>
<evidence type="ECO:0000313" key="1">
    <source>
        <dbReference type="EMBL" id="GMM48713.1"/>
    </source>
</evidence>
<comment type="caution">
    <text evidence="1">The sequence shown here is derived from an EMBL/GenBank/DDBJ whole genome shotgun (WGS) entry which is preliminary data.</text>
</comment>
<dbReference type="EMBL" id="BTGB01000009">
    <property type="protein sequence ID" value="GMM48713.1"/>
    <property type="molecule type" value="Genomic_DNA"/>
</dbReference>